<reference evidence="8" key="1">
    <citation type="submission" date="2021-01" db="EMBL/GenBank/DDBJ databases">
        <authorList>
            <person name="Corre E."/>
            <person name="Pelletier E."/>
            <person name="Niang G."/>
            <person name="Scheremetjew M."/>
            <person name="Finn R."/>
            <person name="Kale V."/>
            <person name="Holt S."/>
            <person name="Cochrane G."/>
            <person name="Meng A."/>
            <person name="Brown T."/>
            <person name="Cohen L."/>
        </authorList>
    </citation>
    <scope>NUCLEOTIDE SEQUENCE</scope>
    <source>
        <strain evidence="8">MM31A-1</strain>
    </source>
</reference>
<dbReference type="PANTHER" id="PTHR21493:SF9">
    <property type="entry name" value="GOLGI TRANSPORT PROTEIN 1-RELATED"/>
    <property type="match status" value="1"/>
</dbReference>
<evidence type="ECO:0000256" key="1">
    <source>
        <dbReference type="ARBA" id="ARBA00004653"/>
    </source>
</evidence>
<dbReference type="GO" id="GO:0000139">
    <property type="term" value="C:Golgi membrane"/>
    <property type="evidence" value="ECO:0007669"/>
    <property type="project" value="UniProtKB-SubCell"/>
</dbReference>
<evidence type="ECO:0000313" key="8">
    <source>
        <dbReference type="EMBL" id="CAE0461941.1"/>
    </source>
</evidence>
<dbReference type="AlphaFoldDB" id="A0A7S3Q0Q0"/>
<keyword evidence="4" id="KW-0333">Golgi apparatus</keyword>
<evidence type="ECO:0000256" key="5">
    <source>
        <dbReference type="ARBA" id="ARBA00023136"/>
    </source>
</evidence>
<dbReference type="PANTHER" id="PTHR21493">
    <property type="entry name" value="CGI-141-RELATED/LIPASE CONTAINING PROTEIN"/>
    <property type="match status" value="1"/>
</dbReference>
<organism evidence="8">
    <name type="scientific">Chaetoceros debilis</name>
    <dbReference type="NCBI Taxonomy" id="122233"/>
    <lineage>
        <taxon>Eukaryota</taxon>
        <taxon>Sar</taxon>
        <taxon>Stramenopiles</taxon>
        <taxon>Ochrophyta</taxon>
        <taxon>Bacillariophyta</taxon>
        <taxon>Coscinodiscophyceae</taxon>
        <taxon>Chaetocerotophycidae</taxon>
        <taxon>Chaetocerotales</taxon>
        <taxon>Chaetocerotaceae</taxon>
        <taxon>Chaetoceros</taxon>
    </lineage>
</organism>
<keyword evidence="2 7" id="KW-0812">Transmembrane</keyword>
<evidence type="ECO:0000256" key="4">
    <source>
        <dbReference type="ARBA" id="ARBA00023034"/>
    </source>
</evidence>
<sequence length="148" mass="15965">MVSDNTKIGTGLLFLGCVFLVLGVIFLFDSALLALGDILFLTGLTMTIGVSRTVRFFTRKDRLRGIIAFFGGIILVMCKWGMFGMILQLYGIVYLFGQFFPIAAQSLKSAPVIGSVFQTPAVERFFNSFGSSGKSSSNGNGGSMYSPV</sequence>
<feature type="transmembrane region" description="Helical" evidence="7">
    <location>
        <begin position="66"/>
        <end position="96"/>
    </location>
</feature>
<comment type="similarity">
    <text evidence="6">Belongs to the GOT1 family.</text>
</comment>
<accession>A0A7S3Q0Q0</accession>
<comment type="subcellular location">
    <subcellularLocation>
        <location evidence="1">Golgi apparatus membrane</location>
        <topology evidence="1">Multi-pass membrane protein</topology>
    </subcellularLocation>
</comment>
<evidence type="ECO:0000256" key="6">
    <source>
        <dbReference type="ARBA" id="ARBA00025799"/>
    </source>
</evidence>
<evidence type="ECO:0000256" key="3">
    <source>
        <dbReference type="ARBA" id="ARBA00022989"/>
    </source>
</evidence>
<feature type="transmembrane region" description="Helical" evidence="7">
    <location>
        <begin position="34"/>
        <end position="54"/>
    </location>
</feature>
<dbReference type="GO" id="GO:0005829">
    <property type="term" value="C:cytosol"/>
    <property type="evidence" value="ECO:0007669"/>
    <property type="project" value="GOC"/>
</dbReference>
<dbReference type="GO" id="GO:0006888">
    <property type="term" value="P:endoplasmic reticulum to Golgi vesicle-mediated transport"/>
    <property type="evidence" value="ECO:0007669"/>
    <property type="project" value="InterPro"/>
</dbReference>
<proteinExistence type="inferred from homology"/>
<dbReference type="GO" id="GO:0042147">
    <property type="term" value="P:retrograde transport, endosome to Golgi"/>
    <property type="evidence" value="ECO:0007669"/>
    <property type="project" value="InterPro"/>
</dbReference>
<keyword evidence="3 7" id="KW-1133">Transmembrane helix</keyword>
<name>A0A7S3Q0Q0_9STRA</name>
<keyword evidence="5 7" id="KW-0472">Membrane</keyword>
<evidence type="ECO:0000256" key="7">
    <source>
        <dbReference type="SAM" id="Phobius"/>
    </source>
</evidence>
<gene>
    <name evidence="8" type="ORF">CDEB00056_LOCUS6782</name>
</gene>
<dbReference type="EMBL" id="HBIO01008860">
    <property type="protein sequence ID" value="CAE0461941.1"/>
    <property type="molecule type" value="Transcribed_RNA"/>
</dbReference>
<evidence type="ECO:0000256" key="2">
    <source>
        <dbReference type="ARBA" id="ARBA00022692"/>
    </source>
</evidence>
<protein>
    <recommendedName>
        <fullName evidence="9">Vesicle transport protein</fullName>
    </recommendedName>
</protein>
<evidence type="ECO:0008006" key="9">
    <source>
        <dbReference type="Google" id="ProtNLM"/>
    </source>
</evidence>
<feature type="transmembrane region" description="Helical" evidence="7">
    <location>
        <begin position="12"/>
        <end position="28"/>
    </location>
</feature>
<dbReference type="InterPro" id="IPR045176">
    <property type="entry name" value="Got1"/>
</dbReference>
<dbReference type="InterPro" id="IPR007305">
    <property type="entry name" value="Vesicle_transpt_Got1/SFT2"/>
</dbReference>
<dbReference type="Pfam" id="PF04178">
    <property type="entry name" value="Got1"/>
    <property type="match status" value="1"/>
</dbReference>